<feature type="transmembrane region" description="Helical" evidence="13">
    <location>
        <begin position="75"/>
        <end position="96"/>
    </location>
</feature>
<reference evidence="14 15" key="1">
    <citation type="submission" date="2019-11" db="EMBL/GenBank/DDBJ databases">
        <title>Whole-genome sequence of a Rhodoblastus acidophilus DSM 142.</title>
        <authorList>
            <person name="Kyndt J.A."/>
            <person name="Meyer T.E."/>
        </authorList>
    </citation>
    <scope>NUCLEOTIDE SEQUENCE [LARGE SCALE GENOMIC DNA]</scope>
    <source>
        <strain evidence="14 15">DSM 142</strain>
    </source>
</reference>
<proteinExistence type="inferred from homology"/>
<evidence type="ECO:0000256" key="6">
    <source>
        <dbReference type="ARBA" id="ARBA00022826"/>
    </source>
</evidence>
<evidence type="ECO:0000313" key="14">
    <source>
        <dbReference type="EMBL" id="MTV32175.1"/>
    </source>
</evidence>
<evidence type="ECO:0000256" key="12">
    <source>
        <dbReference type="ARBA" id="ARBA00034430"/>
    </source>
</evidence>
<dbReference type="Pfam" id="PF06736">
    <property type="entry name" value="TMEM175"/>
    <property type="match status" value="1"/>
</dbReference>
<evidence type="ECO:0000256" key="9">
    <source>
        <dbReference type="ARBA" id="ARBA00023065"/>
    </source>
</evidence>
<gene>
    <name evidence="14" type="ORF">GJ654_14390</name>
</gene>
<evidence type="ECO:0000256" key="8">
    <source>
        <dbReference type="ARBA" id="ARBA00022989"/>
    </source>
</evidence>
<evidence type="ECO:0000313" key="15">
    <source>
        <dbReference type="Proteomes" id="UP000439113"/>
    </source>
</evidence>
<dbReference type="InterPro" id="IPR010617">
    <property type="entry name" value="TMEM175-like"/>
</dbReference>
<dbReference type="GO" id="GO:0015252">
    <property type="term" value="F:proton channel activity"/>
    <property type="evidence" value="ECO:0007669"/>
    <property type="project" value="InterPro"/>
</dbReference>
<evidence type="ECO:0000256" key="1">
    <source>
        <dbReference type="ARBA" id="ARBA00004141"/>
    </source>
</evidence>
<dbReference type="RefSeq" id="WP_264586229.1">
    <property type="nucleotide sequence ID" value="NZ_JAOQNR010000011.1"/>
</dbReference>
<dbReference type="GO" id="GO:0005267">
    <property type="term" value="F:potassium channel activity"/>
    <property type="evidence" value="ECO:0007669"/>
    <property type="project" value="UniProtKB-KW"/>
</dbReference>
<dbReference type="PANTHER" id="PTHR31462:SF5">
    <property type="entry name" value="ENDOSOMAL_LYSOSOMAL PROTON CHANNEL TMEM175"/>
    <property type="match status" value="1"/>
</dbReference>
<keyword evidence="5 13" id="KW-0812">Transmembrane</keyword>
<comment type="catalytic activity">
    <reaction evidence="12">
        <text>K(+)(in) = K(+)(out)</text>
        <dbReference type="Rhea" id="RHEA:29463"/>
        <dbReference type="ChEBI" id="CHEBI:29103"/>
    </reaction>
</comment>
<keyword evidence="3" id="KW-0813">Transport</keyword>
<evidence type="ECO:0000256" key="11">
    <source>
        <dbReference type="ARBA" id="ARBA00023303"/>
    </source>
</evidence>
<feature type="transmembrane region" description="Helical" evidence="13">
    <location>
        <begin position="162"/>
        <end position="180"/>
    </location>
</feature>
<comment type="similarity">
    <text evidence="2">Belongs to the TMEM175 family.</text>
</comment>
<feature type="transmembrane region" description="Helical" evidence="13">
    <location>
        <begin position="108"/>
        <end position="127"/>
    </location>
</feature>
<accession>A0A6N8DRJ8</accession>
<evidence type="ECO:0000256" key="3">
    <source>
        <dbReference type="ARBA" id="ARBA00022448"/>
    </source>
</evidence>
<keyword evidence="6" id="KW-0631">Potassium channel</keyword>
<keyword evidence="4" id="KW-0633">Potassium transport</keyword>
<comment type="caution">
    <text evidence="14">The sequence shown here is derived from an EMBL/GenBank/DDBJ whole genome shotgun (WGS) entry which is preliminary data.</text>
</comment>
<name>A0A6N8DRJ8_RHOAC</name>
<keyword evidence="7" id="KW-0630">Potassium</keyword>
<sequence length="190" mass="20673">MSSERLKAFSDGVIAIIITIMVLELKAPHGEDFSALAKLWPILLAYVVSFTYVAIYWNNHHHLFYVVESIDGAVLWANLVLLFCLSLLPFATAWAAETEFAAAPMALYGVNLLACATAYLVLVRTLLRAQGAGSKLQAAIGGDFKGKLSMALYVAGIAASGWKPWLAGAFYVAVAAIWLIPDRRIVRVLE</sequence>
<evidence type="ECO:0000256" key="10">
    <source>
        <dbReference type="ARBA" id="ARBA00023136"/>
    </source>
</evidence>
<keyword evidence="10 13" id="KW-0472">Membrane</keyword>
<dbReference type="AlphaFoldDB" id="A0A6N8DRJ8"/>
<comment type="subcellular location">
    <subcellularLocation>
        <location evidence="1">Membrane</location>
        <topology evidence="1">Multi-pass membrane protein</topology>
    </subcellularLocation>
</comment>
<dbReference type="EMBL" id="WNKS01000014">
    <property type="protein sequence ID" value="MTV32175.1"/>
    <property type="molecule type" value="Genomic_DNA"/>
</dbReference>
<feature type="transmembrane region" description="Helical" evidence="13">
    <location>
        <begin position="6"/>
        <end position="23"/>
    </location>
</feature>
<dbReference type="PANTHER" id="PTHR31462">
    <property type="entry name" value="ENDOSOMAL/LYSOSOMAL POTASSIUM CHANNEL TMEM175"/>
    <property type="match status" value="1"/>
</dbReference>
<keyword evidence="9" id="KW-0406">Ion transport</keyword>
<evidence type="ECO:0000256" key="4">
    <source>
        <dbReference type="ARBA" id="ARBA00022538"/>
    </source>
</evidence>
<evidence type="ECO:0000256" key="13">
    <source>
        <dbReference type="SAM" id="Phobius"/>
    </source>
</evidence>
<protein>
    <submittedName>
        <fullName evidence="14">DUF1211 domain-containing protein</fullName>
    </submittedName>
</protein>
<dbReference type="Proteomes" id="UP000439113">
    <property type="component" value="Unassembled WGS sequence"/>
</dbReference>
<feature type="transmembrane region" description="Helical" evidence="13">
    <location>
        <begin position="35"/>
        <end position="55"/>
    </location>
</feature>
<evidence type="ECO:0000256" key="5">
    <source>
        <dbReference type="ARBA" id="ARBA00022692"/>
    </source>
</evidence>
<organism evidence="14 15">
    <name type="scientific">Rhodoblastus acidophilus</name>
    <name type="common">Rhodopseudomonas acidophila</name>
    <dbReference type="NCBI Taxonomy" id="1074"/>
    <lineage>
        <taxon>Bacteria</taxon>
        <taxon>Pseudomonadati</taxon>
        <taxon>Pseudomonadota</taxon>
        <taxon>Alphaproteobacteria</taxon>
        <taxon>Hyphomicrobiales</taxon>
        <taxon>Rhodoblastaceae</taxon>
        <taxon>Rhodoblastus</taxon>
    </lineage>
</organism>
<dbReference type="GO" id="GO:0016020">
    <property type="term" value="C:membrane"/>
    <property type="evidence" value="ECO:0007669"/>
    <property type="project" value="UniProtKB-SubCell"/>
</dbReference>
<evidence type="ECO:0000256" key="7">
    <source>
        <dbReference type="ARBA" id="ARBA00022958"/>
    </source>
</evidence>
<keyword evidence="11" id="KW-0407">Ion channel</keyword>
<evidence type="ECO:0000256" key="2">
    <source>
        <dbReference type="ARBA" id="ARBA00006920"/>
    </source>
</evidence>
<keyword evidence="8 13" id="KW-1133">Transmembrane helix</keyword>